<evidence type="ECO:0000313" key="2">
    <source>
        <dbReference type="Proteomes" id="UP000482960"/>
    </source>
</evidence>
<keyword evidence="2" id="KW-1185">Reference proteome</keyword>
<name>A0A6V8KYA1_9ACTN</name>
<gene>
    <name evidence="1" type="ORF">Prum_010630</name>
</gene>
<accession>A0A6V8KYA1</accession>
<organism evidence="1 2">
    <name type="scientific">Phytohabitans rumicis</name>
    <dbReference type="NCBI Taxonomy" id="1076125"/>
    <lineage>
        <taxon>Bacteria</taxon>
        <taxon>Bacillati</taxon>
        <taxon>Actinomycetota</taxon>
        <taxon>Actinomycetes</taxon>
        <taxon>Micromonosporales</taxon>
        <taxon>Micromonosporaceae</taxon>
    </lineage>
</organism>
<dbReference type="EMBL" id="BLPG01000001">
    <property type="protein sequence ID" value="GFJ87421.1"/>
    <property type="molecule type" value="Genomic_DNA"/>
</dbReference>
<reference evidence="1 2" key="2">
    <citation type="submission" date="2020-03" db="EMBL/GenBank/DDBJ databases">
        <authorList>
            <person name="Ichikawa N."/>
            <person name="Kimura A."/>
            <person name="Kitahashi Y."/>
            <person name="Uohara A."/>
        </authorList>
    </citation>
    <scope>NUCLEOTIDE SEQUENCE [LARGE SCALE GENOMIC DNA]</scope>
    <source>
        <strain evidence="1 2">NBRC 108638</strain>
    </source>
</reference>
<dbReference type="Proteomes" id="UP000482960">
    <property type="component" value="Unassembled WGS sequence"/>
</dbReference>
<reference evidence="1 2" key="1">
    <citation type="submission" date="2020-03" db="EMBL/GenBank/DDBJ databases">
        <title>Whole genome shotgun sequence of Phytohabitans rumicis NBRC 108638.</title>
        <authorList>
            <person name="Komaki H."/>
            <person name="Tamura T."/>
        </authorList>
    </citation>
    <scope>NUCLEOTIDE SEQUENCE [LARGE SCALE GENOMIC DNA]</scope>
    <source>
        <strain evidence="1 2">NBRC 108638</strain>
    </source>
</reference>
<sequence length="93" mass="10427">MRRVCVRQAYPDRHPAGADPNHLADRWFANPFSDQFGAALGRWGVAVQATAYAVEPEQAVVPAHANRAATVRDDRDRGSVRVTLSPSVRWRFR</sequence>
<comment type="caution">
    <text evidence="1">The sequence shown here is derived from an EMBL/GenBank/DDBJ whole genome shotgun (WGS) entry which is preliminary data.</text>
</comment>
<protein>
    <submittedName>
        <fullName evidence="1">Uncharacterized protein</fullName>
    </submittedName>
</protein>
<proteinExistence type="predicted"/>
<dbReference type="AlphaFoldDB" id="A0A6V8KYA1"/>
<evidence type="ECO:0000313" key="1">
    <source>
        <dbReference type="EMBL" id="GFJ87421.1"/>
    </source>
</evidence>